<keyword evidence="1" id="KW-0472">Membrane</keyword>
<dbReference type="KEGG" id="many:MANY_14000"/>
<dbReference type="EMBL" id="AP022620">
    <property type="protein sequence ID" value="BBZ76063.1"/>
    <property type="molecule type" value="Genomic_DNA"/>
</dbReference>
<gene>
    <name evidence="2" type="ORF">MANY_14000</name>
</gene>
<proteinExistence type="predicted"/>
<sequence length="218" mass="22979">MSDTLLGAIAVASAIALATIIVAAGLCGQPPRPSRRRPAVPRTVALGTVWAIADSVDPLVVIEVDSVAGERLAGRLCHREGDPAVAALRPGMILLVTFDPQAPDRIALADDVIAVRAATGQHRVRRGPLRDHQLDLIRHGTRSSGVVTGMRSTSCADDDLREVELDVMVRRRGGGQFPAQETTVVPAASLPRLSPGSIIDAYYHPQDESTVAVCLPPG</sequence>
<feature type="transmembrane region" description="Helical" evidence="1">
    <location>
        <begin position="6"/>
        <end position="27"/>
    </location>
</feature>
<keyword evidence="1" id="KW-1133">Transmembrane helix</keyword>
<protein>
    <submittedName>
        <fullName evidence="2">Uncharacterized protein</fullName>
    </submittedName>
</protein>
<keyword evidence="3" id="KW-1185">Reference proteome</keyword>
<dbReference type="Proteomes" id="UP000467249">
    <property type="component" value="Chromosome"/>
</dbReference>
<reference evidence="2 3" key="1">
    <citation type="journal article" date="2019" name="Emerg. Microbes Infect.">
        <title>Comprehensive subspecies identification of 175 nontuberculous mycobacteria species based on 7547 genomic profiles.</title>
        <authorList>
            <person name="Matsumoto Y."/>
            <person name="Kinjo T."/>
            <person name="Motooka D."/>
            <person name="Nabeya D."/>
            <person name="Jung N."/>
            <person name="Uechi K."/>
            <person name="Horii T."/>
            <person name="Iida T."/>
            <person name="Fujita J."/>
            <person name="Nakamura S."/>
        </authorList>
    </citation>
    <scope>NUCLEOTIDE SEQUENCE [LARGE SCALE GENOMIC DNA]</scope>
    <source>
        <strain evidence="2 3">JCM 30275</strain>
    </source>
</reference>
<evidence type="ECO:0000313" key="2">
    <source>
        <dbReference type="EMBL" id="BBZ76063.1"/>
    </source>
</evidence>
<dbReference type="RefSeq" id="WP_163803576.1">
    <property type="nucleotide sequence ID" value="NZ_AP022620.1"/>
</dbReference>
<evidence type="ECO:0000313" key="3">
    <source>
        <dbReference type="Proteomes" id="UP000467249"/>
    </source>
</evidence>
<dbReference type="AlphaFoldDB" id="A0A6N4W6Q9"/>
<organism evidence="2 3">
    <name type="scientific">Mycolicibacterium anyangense</name>
    <dbReference type="NCBI Taxonomy" id="1431246"/>
    <lineage>
        <taxon>Bacteria</taxon>
        <taxon>Bacillati</taxon>
        <taxon>Actinomycetota</taxon>
        <taxon>Actinomycetes</taxon>
        <taxon>Mycobacteriales</taxon>
        <taxon>Mycobacteriaceae</taxon>
        <taxon>Mycolicibacterium</taxon>
    </lineage>
</organism>
<keyword evidence="1" id="KW-0812">Transmembrane</keyword>
<evidence type="ECO:0000256" key="1">
    <source>
        <dbReference type="SAM" id="Phobius"/>
    </source>
</evidence>
<name>A0A6N4W6Q9_9MYCO</name>
<accession>A0A6N4W6Q9</accession>